<dbReference type="InterPro" id="IPR001314">
    <property type="entry name" value="Peptidase_S1A"/>
</dbReference>
<keyword evidence="7" id="KW-0732">Signal</keyword>
<evidence type="ECO:0000256" key="7">
    <source>
        <dbReference type="SAM" id="SignalP"/>
    </source>
</evidence>
<sequence length="288" mass="29865">RNRHSSRPGAASSTASSTASLLLAVIAGVVLLTAGECAKLGKGGSAISPFIVGGDDADLGQFPELVSIQAGYGDTEYQHLCGGFLIDQQWVLTAGHCLDQVDPAALTILAGTVDLASPASTAIRVPIAGYEIHEDYDPDAATLPHDIALINLASPIALNDNVLVASLQNVSPKDGDLVTVAGWGQTNNDLVVSSNTLEYTNLNVLSRTACQAPLQGYATIRDDQICAAATSGLHAECKGDSGGALFADGFVVGIVSWSKKPCGSYPGVFTSIPKHYSWIRDKSGLENL</sequence>
<dbReference type="InterPro" id="IPR050430">
    <property type="entry name" value="Peptidase_S1"/>
</dbReference>
<dbReference type="InterPro" id="IPR043504">
    <property type="entry name" value="Peptidase_S1_PA_chymotrypsin"/>
</dbReference>
<dbReference type="Pfam" id="PF00089">
    <property type="entry name" value="Trypsin"/>
    <property type="match status" value="1"/>
</dbReference>
<evidence type="ECO:0000313" key="10">
    <source>
        <dbReference type="RefSeq" id="XP_026283081.2"/>
    </source>
</evidence>
<dbReference type="GeneID" id="113209651"/>
<dbReference type="KEGG" id="foc:113209651"/>
<organism evidence="9 10">
    <name type="scientific">Frankliniella occidentalis</name>
    <name type="common">Western flower thrips</name>
    <name type="synonym">Euthrips occidentalis</name>
    <dbReference type="NCBI Taxonomy" id="133901"/>
    <lineage>
        <taxon>Eukaryota</taxon>
        <taxon>Metazoa</taxon>
        <taxon>Ecdysozoa</taxon>
        <taxon>Arthropoda</taxon>
        <taxon>Hexapoda</taxon>
        <taxon>Insecta</taxon>
        <taxon>Pterygota</taxon>
        <taxon>Neoptera</taxon>
        <taxon>Paraneoptera</taxon>
        <taxon>Thysanoptera</taxon>
        <taxon>Terebrantia</taxon>
        <taxon>Thripoidea</taxon>
        <taxon>Thripidae</taxon>
        <taxon>Frankliniella</taxon>
    </lineage>
</organism>
<evidence type="ECO:0000256" key="4">
    <source>
        <dbReference type="ARBA" id="ARBA00022801"/>
    </source>
</evidence>
<keyword evidence="3" id="KW-0645">Protease</keyword>
<evidence type="ECO:0000256" key="3">
    <source>
        <dbReference type="ARBA" id="ARBA00022670"/>
    </source>
</evidence>
<evidence type="ECO:0000259" key="8">
    <source>
        <dbReference type="PROSITE" id="PS50240"/>
    </source>
</evidence>
<evidence type="ECO:0000256" key="6">
    <source>
        <dbReference type="ARBA" id="ARBA00023157"/>
    </source>
</evidence>
<dbReference type="Proteomes" id="UP000504606">
    <property type="component" value="Unplaced"/>
</dbReference>
<dbReference type="Gene3D" id="2.40.10.10">
    <property type="entry name" value="Trypsin-like serine proteases"/>
    <property type="match status" value="1"/>
</dbReference>
<feature type="non-terminal residue" evidence="10">
    <location>
        <position position="1"/>
    </location>
</feature>
<protein>
    <submittedName>
        <fullName evidence="10">Trypsin beta</fullName>
    </submittedName>
</protein>
<proteinExistence type="inferred from homology"/>
<evidence type="ECO:0000256" key="1">
    <source>
        <dbReference type="ARBA" id="ARBA00004239"/>
    </source>
</evidence>
<reference evidence="10" key="2">
    <citation type="submission" date="2025-08" db="UniProtKB">
        <authorList>
            <consortium name="RefSeq"/>
        </authorList>
    </citation>
    <scope>IDENTIFICATION</scope>
    <source>
        <tissue evidence="10">Whole organism</tissue>
    </source>
</reference>
<comment type="subcellular location">
    <subcellularLocation>
        <location evidence="1">Secreted</location>
        <location evidence="1">Extracellular space</location>
    </subcellularLocation>
</comment>
<dbReference type="InterPro" id="IPR018114">
    <property type="entry name" value="TRYPSIN_HIS"/>
</dbReference>
<dbReference type="GO" id="GO:0005576">
    <property type="term" value="C:extracellular region"/>
    <property type="evidence" value="ECO:0007669"/>
    <property type="project" value="UniProtKB-SubCell"/>
</dbReference>
<keyword evidence="6" id="KW-1015">Disulfide bond</keyword>
<dbReference type="OrthoDB" id="10051896at2759"/>
<keyword evidence="9" id="KW-1185">Reference proteome</keyword>
<keyword evidence="5" id="KW-0720">Serine protease</keyword>
<comment type="similarity">
    <text evidence="2">Belongs to the peptidase S1 family.</text>
</comment>
<dbReference type="SUPFAM" id="SSF50494">
    <property type="entry name" value="Trypsin-like serine proteases"/>
    <property type="match status" value="1"/>
</dbReference>
<evidence type="ECO:0000313" key="9">
    <source>
        <dbReference type="Proteomes" id="UP000504606"/>
    </source>
</evidence>
<dbReference type="PROSITE" id="PS50240">
    <property type="entry name" value="TRYPSIN_DOM"/>
    <property type="match status" value="1"/>
</dbReference>
<reference evidence="10" key="1">
    <citation type="journal article" date="2018" name="Proc. Natl. Acad. Sci. U.S.A.">
        <title>Phylogenomics and the evolution of hemipteroid insects.</title>
        <authorList>
            <person name="Johnson K.P."/>
            <person name="Dietrich C.H."/>
            <person name="Friedrich F."/>
            <person name="Beutel R.G."/>
            <person name="Wipfler B."/>
            <person name="Peters R.S."/>
            <person name="Allen J.M."/>
            <person name="Petersen M."/>
            <person name="Donath A."/>
            <person name="Walden K.K."/>
            <person name="Kozlov A.M."/>
            <person name="Podsiadlowski L."/>
            <person name="Mayer C."/>
            <person name="Meusemann K."/>
            <person name="Vasilikopoulos A."/>
            <person name="Waterhouse R.M."/>
            <person name="Cameron S.L."/>
            <person name="Weirauch C."/>
            <person name="Swanson D.R."/>
            <person name="Percy D.M."/>
            <person name="Hardy N.B."/>
            <person name="Terry I."/>
            <person name="Liu S."/>
            <person name="Zhou X."/>
            <person name="Misof B."/>
            <person name="Robertson H.M."/>
            <person name="Yoshizawa K."/>
        </authorList>
    </citation>
    <scope>NUCLEOTIDE SEQUENCE</scope>
    <source>
        <tissue evidence="10">Whole organism</tissue>
    </source>
</reference>
<dbReference type="PRINTS" id="PR00722">
    <property type="entry name" value="CHYMOTRYPSIN"/>
</dbReference>
<feature type="signal peptide" evidence="7">
    <location>
        <begin position="1"/>
        <end position="37"/>
    </location>
</feature>
<gene>
    <name evidence="10" type="primary">LOC113209651</name>
</gene>
<evidence type="ECO:0000256" key="5">
    <source>
        <dbReference type="ARBA" id="ARBA00022825"/>
    </source>
</evidence>
<dbReference type="AlphaFoldDB" id="A0A6J1SXB0"/>
<dbReference type="PANTHER" id="PTHR24276:SF96">
    <property type="entry name" value="PEPTIDASE S1 DOMAIN-CONTAINING PROTEIN"/>
    <property type="match status" value="1"/>
</dbReference>
<dbReference type="PROSITE" id="PS00134">
    <property type="entry name" value="TRYPSIN_HIS"/>
    <property type="match status" value="1"/>
</dbReference>
<evidence type="ECO:0000256" key="2">
    <source>
        <dbReference type="ARBA" id="ARBA00007664"/>
    </source>
</evidence>
<dbReference type="PANTHER" id="PTHR24276">
    <property type="entry name" value="POLYSERASE-RELATED"/>
    <property type="match status" value="1"/>
</dbReference>
<feature type="domain" description="Peptidase S1" evidence="8">
    <location>
        <begin position="51"/>
        <end position="284"/>
    </location>
</feature>
<feature type="chain" id="PRO_5039050552" evidence="7">
    <location>
        <begin position="38"/>
        <end position="288"/>
    </location>
</feature>
<dbReference type="InterPro" id="IPR009003">
    <property type="entry name" value="Peptidase_S1_PA"/>
</dbReference>
<dbReference type="CDD" id="cd00190">
    <property type="entry name" value="Tryp_SPc"/>
    <property type="match status" value="1"/>
</dbReference>
<dbReference type="FunFam" id="2.40.10.10:FF:000036">
    <property type="entry name" value="Trypsin beta"/>
    <property type="match status" value="1"/>
</dbReference>
<dbReference type="SMART" id="SM00020">
    <property type="entry name" value="Tryp_SPc"/>
    <property type="match status" value="1"/>
</dbReference>
<keyword evidence="4" id="KW-0378">Hydrolase</keyword>
<dbReference type="RefSeq" id="XP_026283081.2">
    <property type="nucleotide sequence ID" value="XM_026427296.2"/>
</dbReference>
<name>A0A6J1SXB0_FRAOC</name>
<dbReference type="GO" id="GO:0004252">
    <property type="term" value="F:serine-type endopeptidase activity"/>
    <property type="evidence" value="ECO:0007669"/>
    <property type="project" value="InterPro"/>
</dbReference>
<dbReference type="GO" id="GO:0006508">
    <property type="term" value="P:proteolysis"/>
    <property type="evidence" value="ECO:0007669"/>
    <property type="project" value="UniProtKB-KW"/>
</dbReference>
<dbReference type="InterPro" id="IPR001254">
    <property type="entry name" value="Trypsin_dom"/>
</dbReference>
<accession>A0A6J1SXB0</accession>